<organism evidence="3 4">
    <name type="scientific">Bacillus pumilus</name>
    <name type="common">Bacillus mesentericus</name>
    <dbReference type="NCBI Taxonomy" id="1408"/>
    <lineage>
        <taxon>Bacteria</taxon>
        <taxon>Bacillati</taxon>
        <taxon>Bacillota</taxon>
        <taxon>Bacilli</taxon>
        <taxon>Bacillales</taxon>
        <taxon>Bacillaceae</taxon>
        <taxon>Bacillus</taxon>
    </lineage>
</organism>
<dbReference type="Proteomes" id="UP000230768">
    <property type="component" value="Unassembled WGS sequence"/>
</dbReference>
<proteinExistence type="predicted"/>
<accession>A0A2G8IY43</accession>
<dbReference type="AlphaFoldDB" id="A0A2G8IY43"/>
<evidence type="ECO:0000256" key="1">
    <source>
        <dbReference type="SAM" id="MobiDB-lite"/>
    </source>
</evidence>
<feature type="signal peptide" evidence="2">
    <location>
        <begin position="1"/>
        <end position="27"/>
    </location>
</feature>
<sequence length="213" mass="24082">MINQKRLVFLFIICLMFLSACSNKNTATTEESDKDKKKETKQEEYVDGPLTKVGQKKKGEDGQLYELKKIKVVDQTTDLDPLTVTIQDVKILSITNISNDLLESYQDGIKLKLKDPINYIQISYTAENKGKIDLLWPQISHIILNTKEQVNVKENNIVESGEWDLFAGAKKDITQGIIFESDPKDIKEITFVLNDSIGNGAVVTPKKKVKVTF</sequence>
<feature type="chain" id="PRO_5038763534" description="DUF4352 domain-containing protein" evidence="2">
    <location>
        <begin position="28"/>
        <end position="213"/>
    </location>
</feature>
<evidence type="ECO:0000256" key="2">
    <source>
        <dbReference type="SAM" id="SignalP"/>
    </source>
</evidence>
<gene>
    <name evidence="3" type="ORF">CTV99_03555</name>
</gene>
<comment type="caution">
    <text evidence="3">The sequence shown here is derived from an EMBL/GenBank/DDBJ whole genome shotgun (WGS) entry which is preliminary data.</text>
</comment>
<name>A0A2G8IY43_BACPU</name>
<dbReference type="EMBL" id="PEKP01000004">
    <property type="protein sequence ID" value="PIK28404.1"/>
    <property type="molecule type" value="Genomic_DNA"/>
</dbReference>
<evidence type="ECO:0000313" key="4">
    <source>
        <dbReference type="Proteomes" id="UP000230768"/>
    </source>
</evidence>
<evidence type="ECO:0000313" key="3">
    <source>
        <dbReference type="EMBL" id="PIK28404.1"/>
    </source>
</evidence>
<feature type="compositionally biased region" description="Basic and acidic residues" evidence="1">
    <location>
        <begin position="31"/>
        <end position="44"/>
    </location>
</feature>
<protein>
    <recommendedName>
        <fullName evidence="5">DUF4352 domain-containing protein</fullName>
    </recommendedName>
</protein>
<dbReference type="RefSeq" id="WP_099726308.1">
    <property type="nucleotide sequence ID" value="NZ_PEKP01000004.1"/>
</dbReference>
<dbReference type="PROSITE" id="PS51257">
    <property type="entry name" value="PROKAR_LIPOPROTEIN"/>
    <property type="match status" value="1"/>
</dbReference>
<feature type="region of interest" description="Disordered" evidence="1">
    <location>
        <begin position="28"/>
        <end position="57"/>
    </location>
</feature>
<evidence type="ECO:0008006" key="5">
    <source>
        <dbReference type="Google" id="ProtNLM"/>
    </source>
</evidence>
<keyword evidence="2" id="KW-0732">Signal</keyword>
<reference evidence="3 4" key="1">
    <citation type="submission" date="2017-11" db="EMBL/GenBank/DDBJ databases">
        <title>Draft genome sequence of Bacillus pumilus 51_5il from lake Gorkoye (Russia: Novosibirsk region).</title>
        <authorList>
            <person name="Shipova A.A."/>
            <person name="Rozanov A.S."/>
            <person name="Bryanskaya A.V."/>
            <person name="Peltek S.E."/>
        </authorList>
    </citation>
    <scope>NUCLEOTIDE SEQUENCE [LARGE SCALE GENOMIC DNA]</scope>
    <source>
        <strain evidence="3 4">51_5il</strain>
    </source>
</reference>